<dbReference type="EMBL" id="MT630617">
    <property type="protein sequence ID" value="QNO41300.1"/>
    <property type="molecule type" value="Genomic_DNA"/>
</dbReference>
<keyword evidence="1" id="KW-1133">Transmembrane helix</keyword>
<dbReference type="PIRSF" id="PIRSF006594">
    <property type="entry name" value="UCP006594"/>
    <property type="match status" value="1"/>
</dbReference>
<reference evidence="2" key="1">
    <citation type="submission" date="2020-06" db="EMBL/GenBank/DDBJ databases">
        <title>Unique genomic features of the anaerobic methanotrophic archaea.</title>
        <authorList>
            <person name="Chadwick G.L."/>
            <person name="Skennerton C.T."/>
            <person name="Laso-Perez R."/>
            <person name="Leu A.O."/>
            <person name="Speth D.R."/>
            <person name="Yu H."/>
            <person name="Morgan-Lang C."/>
            <person name="Hatzenpichler R."/>
            <person name="Goudeau D."/>
            <person name="Malmstrom R."/>
            <person name="Brazelton W.J."/>
            <person name="Woyke T."/>
            <person name="Hallam S.J."/>
            <person name="Tyson G.W."/>
            <person name="Wegener G."/>
            <person name="Boetius A."/>
            <person name="Orphan V."/>
        </authorList>
    </citation>
    <scope>NUCLEOTIDE SEQUENCE</scope>
</reference>
<dbReference type="PANTHER" id="PTHR43801:SF1">
    <property type="entry name" value="POLYPRENYL SYNTHETASE"/>
    <property type="match status" value="1"/>
</dbReference>
<dbReference type="Pfam" id="PF01976">
    <property type="entry name" value="DUF116"/>
    <property type="match status" value="1"/>
</dbReference>
<accession>A0A7G9XZW6</accession>
<keyword evidence="1" id="KW-0472">Membrane</keyword>
<dbReference type="PANTHER" id="PTHR43801">
    <property type="entry name" value="NUCLEOTIDE-BINDING PROTEIN-RELATED"/>
    <property type="match status" value="1"/>
</dbReference>
<dbReference type="InterPro" id="IPR002829">
    <property type="entry name" value="DUF116"/>
</dbReference>
<name>A0A7G9XZW6_9EURY</name>
<feature type="transmembrane region" description="Helical" evidence="1">
    <location>
        <begin position="36"/>
        <end position="55"/>
    </location>
</feature>
<protein>
    <recommendedName>
        <fullName evidence="4">Polyprenyl synthetase</fullName>
    </recommendedName>
</protein>
<keyword evidence="1" id="KW-0812">Transmembrane</keyword>
<evidence type="ECO:0008006" key="4">
    <source>
        <dbReference type="Google" id="ProtNLM"/>
    </source>
</evidence>
<feature type="transmembrane region" description="Helical" evidence="1">
    <location>
        <begin position="7"/>
        <end position="30"/>
    </location>
</feature>
<sequence length="211" mass="23914">MTYATMYNLIGIVLLVVVVASIALTLLALLVSRMSLTRHVWVASFFAGVLDFFYLPLKFMFHRYADARTLDKWMVSLKNTANRSAFMKTQNRLMLVPHCMRSLDCPAPSTRFGIECESCGRCIATKMIVDAKRFNYTLHIVAGSSYIRHIVKKETADGALLVACNYELNKVMRSLKRKNIVTYGVPLLNDGCYATEVDYENLLEVMESLSE</sequence>
<organism evidence="2">
    <name type="scientific">Candidatus Methanogaster sp. ANME-2c ERB4</name>
    <dbReference type="NCBI Taxonomy" id="2759911"/>
    <lineage>
        <taxon>Archaea</taxon>
        <taxon>Methanobacteriati</taxon>
        <taxon>Methanobacteriota</taxon>
        <taxon>Stenosarchaea group</taxon>
        <taxon>Methanomicrobia</taxon>
        <taxon>Methanosarcinales</taxon>
        <taxon>ANME-2 cluster</taxon>
        <taxon>Candidatus Methanogasteraceae</taxon>
        <taxon>Candidatus Methanogaster</taxon>
    </lineage>
</organism>
<dbReference type="EMBL" id="MT631311">
    <property type="protein sequence ID" value="QNO48124.1"/>
    <property type="molecule type" value="Genomic_DNA"/>
</dbReference>
<dbReference type="AlphaFoldDB" id="A0A7G9XZW6"/>
<evidence type="ECO:0000256" key="1">
    <source>
        <dbReference type="SAM" id="Phobius"/>
    </source>
</evidence>
<evidence type="ECO:0000313" key="3">
    <source>
        <dbReference type="EMBL" id="QNO48124.1"/>
    </source>
</evidence>
<proteinExistence type="predicted"/>
<evidence type="ECO:0000313" key="2">
    <source>
        <dbReference type="EMBL" id="QNO41300.1"/>
    </source>
</evidence>
<gene>
    <name evidence="2" type="ORF">ABHFMKGO_00004</name>
    <name evidence="3" type="ORF">LLFDKFJJ_00008</name>
</gene>